<protein>
    <submittedName>
        <fullName evidence="2">DUF4876 domain-containing protein</fullName>
    </submittedName>
</protein>
<dbReference type="AlphaFoldDB" id="A0A9D2L385"/>
<dbReference type="InterPro" id="IPR032627">
    <property type="entry name" value="DUF4876"/>
</dbReference>
<feature type="chain" id="PRO_5039394863" evidence="1">
    <location>
        <begin position="25"/>
        <end position="414"/>
    </location>
</feature>
<proteinExistence type="predicted"/>
<keyword evidence="1" id="KW-0732">Signal</keyword>
<evidence type="ECO:0000256" key="1">
    <source>
        <dbReference type="SAM" id="SignalP"/>
    </source>
</evidence>
<dbReference type="Pfam" id="PF16215">
    <property type="entry name" value="DUF4876"/>
    <property type="match status" value="1"/>
</dbReference>
<feature type="signal peptide" evidence="1">
    <location>
        <begin position="1"/>
        <end position="24"/>
    </location>
</feature>
<name>A0A9D2L385_9BACT</name>
<reference evidence="2" key="2">
    <citation type="submission" date="2021-04" db="EMBL/GenBank/DDBJ databases">
        <authorList>
            <person name="Gilroy R."/>
        </authorList>
    </citation>
    <scope>NUCLEOTIDE SEQUENCE</scope>
    <source>
        <strain evidence="2">CHK169-11906</strain>
    </source>
</reference>
<gene>
    <name evidence="2" type="ORF">H9779_01640</name>
</gene>
<accession>A0A9D2L385</accession>
<evidence type="ECO:0000313" key="3">
    <source>
        <dbReference type="Proteomes" id="UP000824259"/>
    </source>
</evidence>
<sequence>MNYKHLLYASAAFCAMLFASSCTDDKTGKPGEPTLDFTLTVNMPISVESPELTSVEATFTEVTTGQTITVTEFSAAQEESYRIDADLLPGQYNLTLKGVIRYTQDGVTGEGDIEASRTNIPVSEESHALTVETTVATIRTNNFVIEEIFFTGSLTPEGQQYYGDQYMKITNNSDQTLYADGLIIFKSAFMTVDKYDYTPDIMATHFSVDSGLILPGSGTDYPVAPGASIVIADTAIDHREFNSQSLDLSGATFEYYNTRDDEDVDNPNVPNVQTLFADDSWTWHNRGFYSYAIGRLGEGVTAESFAKDYAYTAHYEMVVEGYGSFPMEAECWKVPNAWVIDAVNLSIESMFMWIVTSPTLDSGWTYCGKIDKDQTRYGKSVRRKVYKQEEGRTIYKDTNNSTVDFTAESPLSLL</sequence>
<dbReference type="EMBL" id="DWYR01000006">
    <property type="protein sequence ID" value="HJA98288.1"/>
    <property type="molecule type" value="Genomic_DNA"/>
</dbReference>
<dbReference type="Proteomes" id="UP000824259">
    <property type="component" value="Unassembled WGS sequence"/>
</dbReference>
<evidence type="ECO:0000313" key="2">
    <source>
        <dbReference type="EMBL" id="HJA98288.1"/>
    </source>
</evidence>
<dbReference type="PROSITE" id="PS51257">
    <property type="entry name" value="PROKAR_LIPOPROTEIN"/>
    <property type="match status" value="1"/>
</dbReference>
<organism evidence="2 3">
    <name type="scientific">Candidatus Alistipes avicola</name>
    <dbReference type="NCBI Taxonomy" id="2838432"/>
    <lineage>
        <taxon>Bacteria</taxon>
        <taxon>Pseudomonadati</taxon>
        <taxon>Bacteroidota</taxon>
        <taxon>Bacteroidia</taxon>
        <taxon>Bacteroidales</taxon>
        <taxon>Rikenellaceae</taxon>
        <taxon>Alistipes</taxon>
    </lineage>
</organism>
<comment type="caution">
    <text evidence="2">The sequence shown here is derived from an EMBL/GenBank/DDBJ whole genome shotgun (WGS) entry which is preliminary data.</text>
</comment>
<reference evidence="2" key="1">
    <citation type="journal article" date="2021" name="PeerJ">
        <title>Extensive microbial diversity within the chicken gut microbiome revealed by metagenomics and culture.</title>
        <authorList>
            <person name="Gilroy R."/>
            <person name="Ravi A."/>
            <person name="Getino M."/>
            <person name="Pursley I."/>
            <person name="Horton D.L."/>
            <person name="Alikhan N.F."/>
            <person name="Baker D."/>
            <person name="Gharbi K."/>
            <person name="Hall N."/>
            <person name="Watson M."/>
            <person name="Adriaenssens E.M."/>
            <person name="Foster-Nyarko E."/>
            <person name="Jarju S."/>
            <person name="Secka A."/>
            <person name="Antonio M."/>
            <person name="Oren A."/>
            <person name="Chaudhuri R.R."/>
            <person name="La Ragione R."/>
            <person name="Hildebrand F."/>
            <person name="Pallen M.J."/>
        </authorList>
    </citation>
    <scope>NUCLEOTIDE SEQUENCE</scope>
    <source>
        <strain evidence="2">CHK169-11906</strain>
    </source>
</reference>